<comment type="caution">
    <text evidence="1">The sequence shown here is derived from an EMBL/GenBank/DDBJ whole genome shotgun (WGS) entry which is preliminary data.</text>
</comment>
<sequence length="296" mass="33454">MKRTNKVEGWLSRVEVVKAEVDELLKAKPQEVEKLCLGGFCSKNCKSSYKFGKKVARKLHVVTTLKDEGAFEVVAERIEAVVDERPIKPTIVGLQSTFDKAWRCLGEEQVGIIGLYGMGGVGKTTLLTQINNKFLQSPNDYDVVIWVVVSKNLQLGSIQDTIGKKIGLFHESWQNKAFDEKALDIFQVLNKKKFVILLDDIWERVDLVKLGIPTPKNSSKVIFTTRKLEVCGKMDANKKFKVECLTYKEAWELFQKKVGNETLKSHPRIYELAKTVTKECGGLPLALINHWSGYGF</sequence>
<accession>A0ACC0ZTD8</accession>
<name>A0ACC0ZTD8_9ROSI</name>
<gene>
    <name evidence="1" type="ORF">Patl1_34674</name>
</gene>
<protein>
    <submittedName>
        <fullName evidence="1">Uncharacterized protein</fullName>
    </submittedName>
</protein>
<evidence type="ECO:0000313" key="1">
    <source>
        <dbReference type="EMBL" id="KAJ0075987.1"/>
    </source>
</evidence>
<keyword evidence="2" id="KW-1185">Reference proteome</keyword>
<dbReference type="EMBL" id="CM047910">
    <property type="protein sequence ID" value="KAJ0075987.1"/>
    <property type="molecule type" value="Genomic_DNA"/>
</dbReference>
<organism evidence="1 2">
    <name type="scientific">Pistacia atlantica</name>
    <dbReference type="NCBI Taxonomy" id="434234"/>
    <lineage>
        <taxon>Eukaryota</taxon>
        <taxon>Viridiplantae</taxon>
        <taxon>Streptophyta</taxon>
        <taxon>Embryophyta</taxon>
        <taxon>Tracheophyta</taxon>
        <taxon>Spermatophyta</taxon>
        <taxon>Magnoliopsida</taxon>
        <taxon>eudicotyledons</taxon>
        <taxon>Gunneridae</taxon>
        <taxon>Pentapetalae</taxon>
        <taxon>rosids</taxon>
        <taxon>malvids</taxon>
        <taxon>Sapindales</taxon>
        <taxon>Anacardiaceae</taxon>
        <taxon>Pistacia</taxon>
    </lineage>
</organism>
<evidence type="ECO:0000313" key="2">
    <source>
        <dbReference type="Proteomes" id="UP001164250"/>
    </source>
</evidence>
<proteinExistence type="predicted"/>
<dbReference type="Proteomes" id="UP001164250">
    <property type="component" value="Chromosome 15"/>
</dbReference>
<reference evidence="2" key="1">
    <citation type="journal article" date="2023" name="G3 (Bethesda)">
        <title>Genome assembly and association tests identify interacting loci associated with vigor, precocity, and sex in interspecific pistachio rootstocks.</title>
        <authorList>
            <person name="Palmer W."/>
            <person name="Jacygrad E."/>
            <person name="Sagayaradj S."/>
            <person name="Cavanaugh K."/>
            <person name="Han R."/>
            <person name="Bertier L."/>
            <person name="Beede B."/>
            <person name="Kafkas S."/>
            <person name="Golino D."/>
            <person name="Preece J."/>
            <person name="Michelmore R."/>
        </authorList>
    </citation>
    <scope>NUCLEOTIDE SEQUENCE [LARGE SCALE GENOMIC DNA]</scope>
</reference>